<evidence type="ECO:0000313" key="5">
    <source>
        <dbReference type="WBParaSite" id="ECPE_0001593901-mRNA-1"/>
    </source>
</evidence>
<reference evidence="3 4" key="2">
    <citation type="submission" date="2018-11" db="EMBL/GenBank/DDBJ databases">
        <authorList>
            <consortium name="Pathogen Informatics"/>
        </authorList>
    </citation>
    <scope>NUCLEOTIDE SEQUENCE [LARGE SCALE GENOMIC DNA]</scope>
    <source>
        <strain evidence="3 4">Egypt</strain>
    </source>
</reference>
<accession>A0A183B9L4</accession>
<keyword evidence="1" id="KW-0812">Transmembrane</keyword>
<reference evidence="5" key="1">
    <citation type="submission" date="2016-06" db="UniProtKB">
        <authorList>
            <consortium name="WormBaseParasite"/>
        </authorList>
    </citation>
    <scope>IDENTIFICATION</scope>
</reference>
<evidence type="ECO:0000313" key="3">
    <source>
        <dbReference type="EMBL" id="VDP93171.1"/>
    </source>
</evidence>
<proteinExistence type="predicted"/>
<organism evidence="5">
    <name type="scientific">Echinostoma caproni</name>
    <dbReference type="NCBI Taxonomy" id="27848"/>
    <lineage>
        <taxon>Eukaryota</taxon>
        <taxon>Metazoa</taxon>
        <taxon>Spiralia</taxon>
        <taxon>Lophotrochozoa</taxon>
        <taxon>Platyhelminthes</taxon>
        <taxon>Trematoda</taxon>
        <taxon>Digenea</taxon>
        <taxon>Plagiorchiida</taxon>
        <taxon>Echinostomata</taxon>
        <taxon>Echinostomatoidea</taxon>
        <taxon>Echinostomatidae</taxon>
        <taxon>Echinostoma</taxon>
    </lineage>
</organism>
<keyword evidence="1" id="KW-0472">Membrane</keyword>
<evidence type="ECO:0000256" key="1">
    <source>
        <dbReference type="SAM" id="Phobius"/>
    </source>
</evidence>
<keyword evidence="2" id="KW-0732">Signal</keyword>
<evidence type="ECO:0000313" key="4">
    <source>
        <dbReference type="Proteomes" id="UP000272942"/>
    </source>
</evidence>
<dbReference type="Proteomes" id="UP000272942">
    <property type="component" value="Unassembled WGS sequence"/>
</dbReference>
<name>A0A183B9L4_9TREM</name>
<feature type="signal peptide" evidence="2">
    <location>
        <begin position="1"/>
        <end position="18"/>
    </location>
</feature>
<gene>
    <name evidence="3" type="ORF">ECPE_LOCUS15899</name>
</gene>
<dbReference type="AlphaFoldDB" id="A0A183B9L4"/>
<keyword evidence="4" id="KW-1185">Reference proteome</keyword>
<keyword evidence="1" id="KW-1133">Transmembrane helix</keyword>
<feature type="chain" id="PRO_5043138372" evidence="2">
    <location>
        <begin position="19"/>
        <end position="185"/>
    </location>
</feature>
<feature type="transmembrane region" description="Helical" evidence="1">
    <location>
        <begin position="149"/>
        <end position="170"/>
    </location>
</feature>
<sequence>MLLALVLLLIELVSVTRQITTNTPPTQAEWSRWNVIVPNRTGLTGMRSSVRSDRTNRSCVLYRFICYRHHSPPCSNDSRTPGGHYYQPRPDLCLHLKSCWIRVCGDHARRSVVGTRDDVSMRASEIRVSSELVYESNVGVTGWGLSHTLWTILCIGCVVLAVLFILFYFVRTHDRGWMRITKEIG</sequence>
<dbReference type="EMBL" id="UZAN01062237">
    <property type="protein sequence ID" value="VDP93171.1"/>
    <property type="molecule type" value="Genomic_DNA"/>
</dbReference>
<evidence type="ECO:0000256" key="2">
    <source>
        <dbReference type="SAM" id="SignalP"/>
    </source>
</evidence>
<dbReference type="WBParaSite" id="ECPE_0001593901-mRNA-1">
    <property type="protein sequence ID" value="ECPE_0001593901-mRNA-1"/>
    <property type="gene ID" value="ECPE_0001593901"/>
</dbReference>
<protein>
    <submittedName>
        <fullName evidence="5">Membrane protein UL56</fullName>
    </submittedName>
</protein>